<proteinExistence type="predicted"/>
<evidence type="ECO:0000313" key="9">
    <source>
        <dbReference type="Proteomes" id="UP001262582"/>
    </source>
</evidence>
<evidence type="ECO:0000313" key="8">
    <source>
        <dbReference type="EMBL" id="MDT0677833.1"/>
    </source>
</evidence>
<feature type="compositionally biased region" description="Acidic residues" evidence="4">
    <location>
        <begin position="2175"/>
        <end position="2194"/>
    </location>
</feature>
<accession>A0ABU3D8I4</accession>
<dbReference type="InterPro" id="IPR013783">
    <property type="entry name" value="Ig-like_fold"/>
</dbReference>
<dbReference type="Gene3D" id="2.60.40.10">
    <property type="entry name" value="Immunoglobulins"/>
    <property type="match status" value="4"/>
</dbReference>
<feature type="chain" id="PRO_5047376001" evidence="5">
    <location>
        <begin position="26"/>
        <end position="2294"/>
    </location>
</feature>
<dbReference type="InterPro" id="IPR035986">
    <property type="entry name" value="PKD_dom_sf"/>
</dbReference>
<keyword evidence="9" id="KW-1185">Reference proteome</keyword>
<dbReference type="EMBL" id="JAVRHK010000012">
    <property type="protein sequence ID" value="MDT0677833.1"/>
    <property type="molecule type" value="Genomic_DNA"/>
</dbReference>
<evidence type="ECO:0000256" key="3">
    <source>
        <dbReference type="ARBA" id="ARBA00023157"/>
    </source>
</evidence>
<keyword evidence="3" id="KW-1015">Disulfide bond</keyword>
<dbReference type="SMART" id="SM00560">
    <property type="entry name" value="LamGL"/>
    <property type="match status" value="1"/>
</dbReference>
<dbReference type="InterPro" id="IPR003410">
    <property type="entry name" value="HYR_dom"/>
</dbReference>
<protein>
    <submittedName>
        <fullName evidence="8">LamG-like jellyroll fold domain-containing protein</fullName>
    </submittedName>
</protein>
<keyword evidence="2" id="KW-0677">Repeat</keyword>
<reference evidence="8 9" key="1">
    <citation type="submission" date="2023-09" db="EMBL/GenBank/DDBJ databases">
        <authorList>
            <person name="Rey-Velasco X."/>
        </authorList>
    </citation>
    <scope>NUCLEOTIDE SEQUENCE [LARGE SCALE GENOMIC DNA]</scope>
    <source>
        <strain evidence="8 9">F117</strain>
    </source>
</reference>
<dbReference type="Proteomes" id="UP001262582">
    <property type="component" value="Unassembled WGS sequence"/>
</dbReference>
<dbReference type="InterPro" id="IPR025667">
    <property type="entry name" value="SprB_repeat"/>
</dbReference>
<feature type="domain" description="PKD" evidence="6">
    <location>
        <begin position="941"/>
        <end position="990"/>
    </location>
</feature>
<dbReference type="Pfam" id="PF13573">
    <property type="entry name" value="SprB"/>
    <property type="match status" value="7"/>
</dbReference>
<dbReference type="InterPro" id="IPR026444">
    <property type="entry name" value="Secre_tail"/>
</dbReference>
<dbReference type="NCBIfam" id="TIGR04183">
    <property type="entry name" value="Por_Secre_tail"/>
    <property type="match status" value="1"/>
</dbReference>
<dbReference type="InterPro" id="IPR000601">
    <property type="entry name" value="PKD_dom"/>
</dbReference>
<dbReference type="Pfam" id="PF02494">
    <property type="entry name" value="HYR"/>
    <property type="match status" value="1"/>
</dbReference>
<keyword evidence="1 5" id="KW-0732">Signal</keyword>
<dbReference type="Gene3D" id="2.60.40.740">
    <property type="match status" value="3"/>
</dbReference>
<evidence type="ECO:0000256" key="1">
    <source>
        <dbReference type="ARBA" id="ARBA00022729"/>
    </source>
</evidence>
<evidence type="ECO:0000256" key="4">
    <source>
        <dbReference type="SAM" id="MobiDB-lite"/>
    </source>
</evidence>
<dbReference type="PROSITE" id="PS50093">
    <property type="entry name" value="PKD"/>
    <property type="match status" value="1"/>
</dbReference>
<dbReference type="SUPFAM" id="SSF49899">
    <property type="entry name" value="Concanavalin A-like lectins/glucanases"/>
    <property type="match status" value="1"/>
</dbReference>
<evidence type="ECO:0000259" key="6">
    <source>
        <dbReference type="PROSITE" id="PS50093"/>
    </source>
</evidence>
<feature type="domain" description="HYR" evidence="7">
    <location>
        <begin position="114"/>
        <end position="194"/>
    </location>
</feature>
<name>A0ABU3D8I4_9FLAO</name>
<organism evidence="8 9">
    <name type="scientific">Autumnicola musiva</name>
    <dbReference type="NCBI Taxonomy" id="3075589"/>
    <lineage>
        <taxon>Bacteria</taxon>
        <taxon>Pseudomonadati</taxon>
        <taxon>Bacteroidota</taxon>
        <taxon>Flavobacteriia</taxon>
        <taxon>Flavobacteriales</taxon>
        <taxon>Flavobacteriaceae</taxon>
        <taxon>Autumnicola</taxon>
    </lineage>
</organism>
<evidence type="ECO:0000259" key="7">
    <source>
        <dbReference type="PROSITE" id="PS50825"/>
    </source>
</evidence>
<evidence type="ECO:0000256" key="5">
    <source>
        <dbReference type="SAM" id="SignalP"/>
    </source>
</evidence>
<feature type="compositionally biased region" description="Basic and acidic residues" evidence="4">
    <location>
        <begin position="2195"/>
        <end position="2204"/>
    </location>
</feature>
<dbReference type="InterPro" id="IPR013320">
    <property type="entry name" value="ConA-like_dom_sf"/>
</dbReference>
<dbReference type="Gene3D" id="2.60.120.200">
    <property type="match status" value="1"/>
</dbReference>
<dbReference type="RefSeq" id="WP_311504176.1">
    <property type="nucleotide sequence ID" value="NZ_JAVRHK010000012.1"/>
</dbReference>
<sequence length="2294" mass="246217">MEKITPRLKIVLVFLFLSFSAITLSSTENKTSADINVSADATAVSCIGGANGAIDITVSGGSGNYTYAWSGPGSFSSSSKDISNLSAGTYYLSVTDETTPEPLEENISVTISEEDNTNPTISAPSNITVSSNSGSCSASNVDLGNPVTSDNCNIEAITNNAPTFFSLGTTTVTWTVTDTAGNTATDTQEVTVRDSEKPVISAGSDIVVNNESGSCYATILIVAASAKDNCAVLDPTGTRDDGQNLNEEFPVGTTIITWEVTDDNGNAATPVQQKVTVKDSEAPELPVVNDVIWGCDYTVAPPKAVDNCSGEITGTNTNATTFSSAGNYNITWSFTDEAGNTSNITQKITIDPLEVTVSTTAADCFNATTGMAEATAKGGVAPYKYSWTGLGTGASRTNLSAGNYTITVTDANGCSVDKTVTISQPDELLMAAPNTTPVSCNGGGNGTITAGAVSGGNSGYQYSIDGTNFKSSNSFSNLSAGTYTITVKDAKNCQIQRSVTITEPENLTIATPNTTPVSCNGGGDGTISAGSVSGGNSGYQYSIDGTNFKSSNSFSNLSAGTYNFTVRDAKNCQIQQTVTITEPPLLEISPGEFSPVTCNGSADGSFTAGNTTGGTGNYQYMITGRDYQTSGTFTGLAPGSYTVTVKDINGCTAGENFVVTEPGELNMTAPTSTETTCFGAANGTVTAGDVTGGTGIYQYSIDNINFSTGNTFTGLSAGNYTIFVKDDENCALQSAVSVTEPNVLNAELSKTDVGCFDGASGTISVTNPSGGHGNYEYSIDGNTWQSEGRFEGLAKGSYSIFIRDKDYPDCEKTLNSNYEILQPAAPLTVTGTFTRTTTYGTATATATASPTGGSTGYTYEWYRYGEDQLLQNTQKATNLPAGRYVVRVTDRNGCTASAEITILEKIEAPIIPTSICENEEDMIRTSYFEVEDGTAKGGVGPYTYEWNFGADASPTTATGPGSHRVTYSSPGNKTITLNVTDSEGFTLQTTYIQYVGECYVDDCGSNDFRGSDFFVGDENGNRITAANCGSTTAKFVYVDLSTAPRRYSLYIEFIYTLEKTDGTSVTVKDGGEFYCKQTIPDRARTIRLNTWECGDIINIDNVYLTFGNNKKWSCGQGPDPKCFSTNDGETISTPLYATVTANQIPCYGGKQGILNIRASGGTPAYDYSLTGASGPFQNSKEYTGLAAGTYTVWVRDSKGDIFETSPVTIVQPDTPLTAEITTNEPVCFGENATAYATPSGGTPFIDSEGNPYYEYLWNDTAQQTGTSATNLEPGSYTVTVSDANGCQFLDTVEISEPSQLTRPSAGEDQIMGCGFNTITLEANTPEIGVGTWEIIEGDGGSITDPSKPDSEFSGTSGSYLLRWTIAHEDGNCANFDEVQITLESDCSTLDFDGVDDYIDFQDNYSLSSGNFTLEAWVKPKSVQGIKTVLSKRNVNNLSSGGYDLIINNGAPTFRWAGNAVSTSYKVGTDRWYHLAVIFKDSKYSLYVDGIPVGNRSGVNPASLPAPFFIGAGHDADNAGTPKNYFHGSIEEVRIWKSALNEEQLRFMMNQRLEINGSYTRGKAIPLDVPSNLLWANLAGYYHLVVDETENGFTIDNSSTPVNGRLKNITTEQENTAPLPYFSVQDGAWRTDETWARPTVWDPPNSKGINGEAINWNIARISHKITSGSQDITLLALLSEESNSTRESVISMEGDNPTESNGSLNPGTGNGLTITHYLDLDGVIDLNGESQLVQTAGSILEESGSGYILKQQQGTASSYNYNYWSSPVSPQAGNNNSGYTVAGVMKDGSSGSFGENLDFGNKHTYADGSYTTPRKISNYWINAFRARAADAYSAWEQIGSNEFLKAGEGYTMKGTSGEAAISNWQNYVFKGKPNNGQIILNIGPSQNYLIGNPYPSALSVDEFFKDNLKDISGGRNNENSFNGALYFWDHFSGKTHNLAEYVGGYGVLNLIGAVAAIATDERIDATGERSDRRPGDYIPPGQGFFINTEINPASGAEMPGDGGSVRFKNNQRIFKKEGSNSQFLKPEIRTKAEEKPKIRLDFSSPMGYNRQILLGVDSYASNGFDLGYDALLNDYNKEDMFWLINGWEYVIQGVGDINPEQVLPLGIRTEKKGNIFISINELVNVPGGTRIFIRDLSTGSYYNLQDKELALEIEPGEYYDRFELVFQKPQKPTEENTGDDESDSDEGEEPGEEAEMPGKETPVENPVEKDEIVREISADYMMSTREIIITNPSETNINEVRIYSINGKLIESFEEIPSNREIHLYITRPVSTAVYVVKIYSGENLINKKVIINSK</sequence>
<feature type="region of interest" description="Disordered" evidence="4">
    <location>
        <begin position="2165"/>
        <end position="2204"/>
    </location>
</feature>
<comment type="caution">
    <text evidence="8">The sequence shown here is derived from an EMBL/GenBank/DDBJ whole genome shotgun (WGS) entry which is preliminary data.</text>
</comment>
<dbReference type="CDD" id="cd00146">
    <property type="entry name" value="PKD"/>
    <property type="match status" value="1"/>
</dbReference>
<dbReference type="InterPro" id="IPR022409">
    <property type="entry name" value="PKD/Chitinase_dom"/>
</dbReference>
<evidence type="ECO:0000256" key="2">
    <source>
        <dbReference type="ARBA" id="ARBA00022737"/>
    </source>
</evidence>
<gene>
    <name evidence="8" type="ORF">RM539_14700</name>
</gene>
<feature type="signal peptide" evidence="5">
    <location>
        <begin position="1"/>
        <end position="25"/>
    </location>
</feature>
<dbReference type="InterPro" id="IPR006558">
    <property type="entry name" value="LamG-like"/>
</dbReference>
<dbReference type="Pfam" id="PF13385">
    <property type="entry name" value="Laminin_G_3"/>
    <property type="match status" value="1"/>
</dbReference>
<dbReference type="SMART" id="SM00089">
    <property type="entry name" value="PKD"/>
    <property type="match status" value="4"/>
</dbReference>
<dbReference type="SUPFAM" id="SSF49299">
    <property type="entry name" value="PKD domain"/>
    <property type="match status" value="1"/>
</dbReference>
<dbReference type="PROSITE" id="PS50825">
    <property type="entry name" value="HYR"/>
    <property type="match status" value="1"/>
</dbReference>